<evidence type="ECO:0000313" key="2">
    <source>
        <dbReference type="EMBL" id="CAH0044746.1"/>
    </source>
</evidence>
<keyword evidence="3" id="KW-1185">Reference proteome</keyword>
<sequence>MVHVNLVVDLLLGAHGEASLGTIVVVAKIMSIARRSERESERVVRRRGASVRGPVDGVGVKRISTGCEGWKRDAEQDLVGDGLDALARLDDWGDSCRRDDGNDREADSSELHLEMEDSRV</sequence>
<name>A0A9N9WA75_9HYPO</name>
<dbReference type="EMBL" id="CABFOC020000007">
    <property type="protein sequence ID" value="CAH0044746.1"/>
    <property type="molecule type" value="Genomic_DNA"/>
</dbReference>
<gene>
    <name evidence="2" type="ORF">CSOL1703_00010485</name>
</gene>
<proteinExistence type="predicted"/>
<evidence type="ECO:0000256" key="1">
    <source>
        <dbReference type="SAM" id="MobiDB-lite"/>
    </source>
</evidence>
<dbReference type="AlphaFoldDB" id="A0A9N9WA75"/>
<organism evidence="2 3">
    <name type="scientific">Clonostachys solani</name>
    <dbReference type="NCBI Taxonomy" id="160281"/>
    <lineage>
        <taxon>Eukaryota</taxon>
        <taxon>Fungi</taxon>
        <taxon>Dikarya</taxon>
        <taxon>Ascomycota</taxon>
        <taxon>Pezizomycotina</taxon>
        <taxon>Sordariomycetes</taxon>
        <taxon>Hypocreomycetidae</taxon>
        <taxon>Hypocreales</taxon>
        <taxon>Bionectriaceae</taxon>
        <taxon>Clonostachys</taxon>
    </lineage>
</organism>
<evidence type="ECO:0000313" key="3">
    <source>
        <dbReference type="Proteomes" id="UP000775872"/>
    </source>
</evidence>
<dbReference type="Proteomes" id="UP000775872">
    <property type="component" value="Unassembled WGS sequence"/>
</dbReference>
<feature type="region of interest" description="Disordered" evidence="1">
    <location>
        <begin position="93"/>
        <end position="120"/>
    </location>
</feature>
<reference evidence="2 3" key="2">
    <citation type="submission" date="2021-10" db="EMBL/GenBank/DDBJ databases">
        <authorList>
            <person name="Piombo E."/>
        </authorList>
    </citation>
    <scope>NUCLEOTIDE SEQUENCE [LARGE SCALE GENOMIC DNA]</scope>
</reference>
<reference evidence="3" key="1">
    <citation type="submission" date="2019-06" db="EMBL/GenBank/DDBJ databases">
        <authorList>
            <person name="Broberg M."/>
        </authorList>
    </citation>
    <scope>NUCLEOTIDE SEQUENCE [LARGE SCALE GENOMIC DNA]</scope>
</reference>
<comment type="caution">
    <text evidence="2">The sequence shown here is derived from an EMBL/GenBank/DDBJ whole genome shotgun (WGS) entry which is preliminary data.</text>
</comment>
<accession>A0A9N9WA75</accession>
<protein>
    <submittedName>
        <fullName evidence="2">Uncharacterized protein</fullName>
    </submittedName>
</protein>